<keyword evidence="2" id="KW-1185">Reference proteome</keyword>
<dbReference type="RefSeq" id="WP_090392869.1">
    <property type="nucleotide sequence ID" value="NZ_FMZO01000020.1"/>
</dbReference>
<sequence>MSNKNFDPENYPLQRETDTIIKYGIEIHKTPGPGFLEILYKDAFEYEFGKNAIWYDRERRYKIQYKDVVLPHQFQADFVVFDTVILEIKAKEGGVAEEDLAQTINYLKCSGCKVGLILNFGKMKRRIKQVSF</sequence>
<dbReference type="Pfam" id="PF13366">
    <property type="entry name" value="PDDEXK_3"/>
    <property type="match status" value="1"/>
</dbReference>
<proteinExistence type="predicted"/>
<dbReference type="EMBL" id="FMZO01000020">
    <property type="protein sequence ID" value="SDE08145.1"/>
    <property type="molecule type" value="Genomic_DNA"/>
</dbReference>
<accession>A0A1G7A258</accession>
<organism evidence="1 2">
    <name type="scientific">Niabella drilacis (strain DSM 25811 / CCM 8410 / CCUG 62505 / LMG 26954 / E90)</name>
    <dbReference type="NCBI Taxonomy" id="1285928"/>
    <lineage>
        <taxon>Bacteria</taxon>
        <taxon>Pseudomonadati</taxon>
        <taxon>Bacteroidota</taxon>
        <taxon>Chitinophagia</taxon>
        <taxon>Chitinophagales</taxon>
        <taxon>Chitinophagaceae</taxon>
        <taxon>Niabella</taxon>
    </lineage>
</organism>
<gene>
    <name evidence="1" type="ORF">SAMN04487894_12031</name>
</gene>
<dbReference type="AlphaFoldDB" id="A0A1G7A258"/>
<dbReference type="Proteomes" id="UP000198757">
    <property type="component" value="Unassembled WGS sequence"/>
</dbReference>
<dbReference type="OrthoDB" id="9806869at2"/>
<protein>
    <submittedName>
        <fullName evidence="1">GxxExxY protein</fullName>
    </submittedName>
</protein>
<dbReference type="STRING" id="1285928.SAMN04487894_12031"/>
<dbReference type="NCBIfam" id="TIGR04256">
    <property type="entry name" value="GxxExxY"/>
    <property type="match status" value="1"/>
</dbReference>
<evidence type="ECO:0000313" key="2">
    <source>
        <dbReference type="Proteomes" id="UP000198757"/>
    </source>
</evidence>
<dbReference type="InterPro" id="IPR026350">
    <property type="entry name" value="GxxExxY"/>
</dbReference>
<reference evidence="2" key="1">
    <citation type="submission" date="2016-10" db="EMBL/GenBank/DDBJ databases">
        <authorList>
            <person name="Varghese N."/>
            <person name="Submissions S."/>
        </authorList>
    </citation>
    <scope>NUCLEOTIDE SEQUENCE [LARGE SCALE GENOMIC DNA]</scope>
    <source>
        <strain evidence="2">DSM 25811 / CCM 8410 / LMG 26954 / E90</strain>
    </source>
</reference>
<evidence type="ECO:0000313" key="1">
    <source>
        <dbReference type="EMBL" id="SDE08145.1"/>
    </source>
</evidence>
<name>A0A1G7A258_NIADE</name>